<organism evidence="4 5">
    <name type="scientific">Azospirillum picis</name>
    <dbReference type="NCBI Taxonomy" id="488438"/>
    <lineage>
        <taxon>Bacteria</taxon>
        <taxon>Pseudomonadati</taxon>
        <taxon>Pseudomonadota</taxon>
        <taxon>Alphaproteobacteria</taxon>
        <taxon>Rhodospirillales</taxon>
        <taxon>Azospirillaceae</taxon>
        <taxon>Azospirillum</taxon>
    </lineage>
</organism>
<evidence type="ECO:0000313" key="5">
    <source>
        <dbReference type="Proteomes" id="UP001244552"/>
    </source>
</evidence>
<keyword evidence="4" id="KW-0670">Pyruvate</keyword>
<evidence type="ECO:0000259" key="3">
    <source>
        <dbReference type="PROSITE" id="PS50968"/>
    </source>
</evidence>
<dbReference type="PROSITE" id="PS00189">
    <property type="entry name" value="LIPOYL"/>
    <property type="match status" value="1"/>
</dbReference>
<keyword evidence="2" id="KW-0450">Lipoyl</keyword>
<keyword evidence="5" id="KW-1185">Reference proteome</keyword>
<name>A0ABU0MEU9_9PROT</name>
<evidence type="ECO:0000313" key="4">
    <source>
        <dbReference type="EMBL" id="MDQ0531965.1"/>
    </source>
</evidence>
<dbReference type="Proteomes" id="UP001244552">
    <property type="component" value="Unassembled WGS sequence"/>
</dbReference>
<keyword evidence="4" id="KW-0012">Acyltransferase</keyword>
<accession>A0ABU0MEU9</accession>
<reference evidence="4 5" key="1">
    <citation type="submission" date="2023-07" db="EMBL/GenBank/DDBJ databases">
        <title>Genomic Encyclopedia of Type Strains, Phase IV (KMG-IV): sequencing the most valuable type-strain genomes for metagenomic binning, comparative biology and taxonomic classification.</title>
        <authorList>
            <person name="Goeker M."/>
        </authorList>
    </citation>
    <scope>NUCLEOTIDE SEQUENCE [LARGE SCALE GENOMIC DNA]</scope>
    <source>
        <strain evidence="4 5">DSM 19922</strain>
    </source>
</reference>
<dbReference type="Pfam" id="PF00561">
    <property type="entry name" value="Abhydrolase_1"/>
    <property type="match status" value="1"/>
</dbReference>
<protein>
    <submittedName>
        <fullName evidence="4">Pyruvate dehydrogenase E2 component (Dihydrolipoamide acetyltransferase)</fullName>
        <ecNumber evidence="4">2.3.1.12</ecNumber>
    </submittedName>
</protein>
<proteinExistence type="predicted"/>
<comment type="caution">
    <text evidence="4">The sequence shown here is derived from an EMBL/GenBank/DDBJ whole genome shotgun (WGS) entry which is preliminary data.</text>
</comment>
<dbReference type="PANTHER" id="PTHR46438">
    <property type="entry name" value="ALPHA/BETA-HYDROLASES SUPERFAMILY PROTEIN"/>
    <property type="match status" value="1"/>
</dbReference>
<dbReference type="EMBL" id="JAUSVU010000002">
    <property type="protein sequence ID" value="MDQ0531965.1"/>
    <property type="molecule type" value="Genomic_DNA"/>
</dbReference>
<keyword evidence="4" id="KW-0808">Transferase</keyword>
<dbReference type="Gene3D" id="3.40.50.1820">
    <property type="entry name" value="alpha/beta hydrolase"/>
    <property type="match status" value="1"/>
</dbReference>
<dbReference type="PANTHER" id="PTHR46438:SF11">
    <property type="entry name" value="LIPASE-RELATED"/>
    <property type="match status" value="1"/>
</dbReference>
<dbReference type="PRINTS" id="PR00111">
    <property type="entry name" value="ABHYDROLASE"/>
</dbReference>
<dbReference type="InterPro" id="IPR003016">
    <property type="entry name" value="2-oxoA_DH_lipoyl-BS"/>
</dbReference>
<dbReference type="InterPro" id="IPR011053">
    <property type="entry name" value="Single_hybrid_motif"/>
</dbReference>
<comment type="cofactor">
    <cofactor evidence="1">
        <name>(R)-lipoate</name>
        <dbReference type="ChEBI" id="CHEBI:83088"/>
    </cofactor>
</comment>
<dbReference type="InterPro" id="IPR029058">
    <property type="entry name" value="AB_hydrolase_fold"/>
</dbReference>
<sequence>MLNERIKPIVMPKWGLSMSEGKVTGWLKRPGSAISIGDELLEVETDKITNVVEAGETGVLRRVLGEPGTVYPVKALIAVLAEPDVPDDDIDAFISAYAAPASEDDGEAEAGPQYHTAETPAGTLRYAKRGEGGPAVLLVHGFGGDLDNWLFTIDALAENATVYALDLPGHGQSTKQVADPSLTGLSQAVLGFLDTVGVERAHLVGHSMGGAVSMRTALDAPGRVASLSLIASAGLGEQIDHGYIQGFVGATSRRDLKPVLETLFADRGLVSRKLVDDLLKYKRLDGVDDALRALSASLFADGRQTGVLAGQIAAQIADAGLPTLVVWGEEDRVIPAAHASALADTAQVAVIPGAGHMVQMEAAGKVNALLKEHIGKAS</sequence>
<dbReference type="GO" id="GO:0004742">
    <property type="term" value="F:dihydrolipoyllysine-residue acetyltransferase activity"/>
    <property type="evidence" value="ECO:0007669"/>
    <property type="project" value="UniProtKB-EC"/>
</dbReference>
<dbReference type="Gene3D" id="2.40.50.100">
    <property type="match status" value="1"/>
</dbReference>
<dbReference type="NCBIfam" id="NF011457">
    <property type="entry name" value="PRK14875.1"/>
    <property type="match status" value="1"/>
</dbReference>
<dbReference type="SUPFAM" id="SSF51230">
    <property type="entry name" value="Single hybrid motif"/>
    <property type="match status" value="1"/>
</dbReference>
<dbReference type="Pfam" id="PF00364">
    <property type="entry name" value="Biotin_lipoyl"/>
    <property type="match status" value="1"/>
</dbReference>
<dbReference type="InterPro" id="IPR000073">
    <property type="entry name" value="AB_hydrolase_1"/>
</dbReference>
<evidence type="ECO:0000256" key="2">
    <source>
        <dbReference type="ARBA" id="ARBA00022823"/>
    </source>
</evidence>
<dbReference type="PROSITE" id="PS50968">
    <property type="entry name" value="BIOTINYL_LIPOYL"/>
    <property type="match status" value="1"/>
</dbReference>
<feature type="domain" description="Lipoyl-binding" evidence="3">
    <location>
        <begin position="6"/>
        <end position="81"/>
    </location>
</feature>
<evidence type="ECO:0000256" key="1">
    <source>
        <dbReference type="ARBA" id="ARBA00001938"/>
    </source>
</evidence>
<dbReference type="SUPFAM" id="SSF53474">
    <property type="entry name" value="alpha/beta-Hydrolases"/>
    <property type="match status" value="1"/>
</dbReference>
<dbReference type="InterPro" id="IPR000089">
    <property type="entry name" value="Biotin_lipoyl"/>
</dbReference>
<dbReference type="EC" id="2.3.1.12" evidence="4"/>
<gene>
    <name evidence="4" type="ORF">QO018_000801</name>
</gene>
<dbReference type="RefSeq" id="WP_209978983.1">
    <property type="nucleotide sequence ID" value="NZ_JAGINO010000002.1"/>
</dbReference>
<dbReference type="CDD" id="cd06849">
    <property type="entry name" value="lipoyl_domain"/>
    <property type="match status" value="1"/>
</dbReference>